<dbReference type="GO" id="GO:0005886">
    <property type="term" value="C:plasma membrane"/>
    <property type="evidence" value="ECO:0007669"/>
    <property type="project" value="UniProtKB-SubCell"/>
</dbReference>
<accession>A0A4V3RDI2</accession>
<evidence type="ECO:0000256" key="3">
    <source>
        <dbReference type="ARBA" id="ARBA00022448"/>
    </source>
</evidence>
<feature type="transmembrane region" description="Helical" evidence="8">
    <location>
        <begin position="148"/>
        <end position="166"/>
    </location>
</feature>
<organism evidence="9 10">
    <name type="scientific">Lactobacillus intestinalis</name>
    <dbReference type="NCBI Taxonomy" id="151781"/>
    <lineage>
        <taxon>Bacteria</taxon>
        <taxon>Bacillati</taxon>
        <taxon>Bacillota</taxon>
        <taxon>Bacilli</taxon>
        <taxon>Lactobacillales</taxon>
        <taxon>Lactobacillaceae</taxon>
        <taxon>Lactobacillus</taxon>
    </lineage>
</organism>
<dbReference type="GO" id="GO:0015144">
    <property type="term" value="F:carbohydrate transmembrane transporter activity"/>
    <property type="evidence" value="ECO:0007669"/>
    <property type="project" value="InterPro"/>
</dbReference>
<gene>
    <name evidence="9" type="ORF">E5351_07915</name>
</gene>
<evidence type="ECO:0000256" key="8">
    <source>
        <dbReference type="SAM" id="Phobius"/>
    </source>
</evidence>
<comment type="similarity">
    <text evidence="2">Belongs to the GRP transporter (TC 2.A.7.5) family.</text>
</comment>
<feature type="transmembrane region" description="Helical" evidence="8">
    <location>
        <begin position="32"/>
        <end position="50"/>
    </location>
</feature>
<feature type="transmembrane region" description="Helical" evidence="8">
    <location>
        <begin position="235"/>
        <end position="258"/>
    </location>
</feature>
<dbReference type="InterPro" id="IPR037185">
    <property type="entry name" value="EmrE-like"/>
</dbReference>
<dbReference type="InterPro" id="IPR010651">
    <property type="entry name" value="Sugar_transport"/>
</dbReference>
<feature type="transmembrane region" description="Helical" evidence="8">
    <location>
        <begin position="56"/>
        <end position="79"/>
    </location>
</feature>
<feature type="transmembrane region" description="Helical" evidence="8">
    <location>
        <begin position="91"/>
        <end position="112"/>
    </location>
</feature>
<feature type="transmembrane region" description="Helical" evidence="8">
    <location>
        <begin position="6"/>
        <end position="23"/>
    </location>
</feature>
<evidence type="ECO:0000256" key="6">
    <source>
        <dbReference type="ARBA" id="ARBA00022989"/>
    </source>
</evidence>
<evidence type="ECO:0000256" key="7">
    <source>
        <dbReference type="ARBA" id="ARBA00023136"/>
    </source>
</evidence>
<keyword evidence="4 9" id="KW-0762">Sugar transport</keyword>
<evidence type="ECO:0000256" key="5">
    <source>
        <dbReference type="ARBA" id="ARBA00022692"/>
    </source>
</evidence>
<evidence type="ECO:0000313" key="9">
    <source>
        <dbReference type="EMBL" id="TGY12710.1"/>
    </source>
</evidence>
<dbReference type="SUPFAM" id="SSF103481">
    <property type="entry name" value="Multidrug resistance efflux transporter EmrE"/>
    <property type="match status" value="1"/>
</dbReference>
<keyword evidence="7 8" id="KW-0472">Membrane</keyword>
<evidence type="ECO:0000313" key="10">
    <source>
        <dbReference type="Proteomes" id="UP000309117"/>
    </source>
</evidence>
<dbReference type="EMBL" id="SRYV01000014">
    <property type="protein sequence ID" value="TGY12710.1"/>
    <property type="molecule type" value="Genomic_DNA"/>
</dbReference>
<dbReference type="CDD" id="cd23110">
    <property type="entry name" value="GRP"/>
    <property type="match status" value="1"/>
</dbReference>
<keyword evidence="5 8" id="KW-0812">Transmembrane</keyword>
<comment type="caution">
    <text evidence="9">The sequence shown here is derived from an EMBL/GenBank/DDBJ whole genome shotgun (WGS) entry which is preliminary data.</text>
</comment>
<dbReference type="PANTHER" id="PTHR16119">
    <property type="entry name" value="TRANSMEMBRANE PROTEIN 144"/>
    <property type="match status" value="1"/>
</dbReference>
<reference evidence="9 10" key="1">
    <citation type="submission" date="2019-04" db="EMBL/GenBank/DDBJ databases">
        <title>Microbes associate with the intestines of laboratory mice.</title>
        <authorList>
            <person name="Navarre W."/>
            <person name="Wong E."/>
            <person name="Huang K."/>
            <person name="Tropini C."/>
            <person name="Ng K."/>
            <person name="Yu B."/>
        </authorList>
    </citation>
    <scope>NUCLEOTIDE SEQUENCE [LARGE SCALE GENOMIC DNA]</scope>
    <source>
        <strain evidence="9 10">NM61_E11</strain>
    </source>
</reference>
<name>A0A4V3RDI2_9LACO</name>
<feature type="transmembrane region" description="Helical" evidence="8">
    <location>
        <begin position="267"/>
        <end position="286"/>
    </location>
</feature>
<evidence type="ECO:0000256" key="2">
    <source>
        <dbReference type="ARBA" id="ARBA00006117"/>
    </source>
</evidence>
<keyword evidence="3" id="KW-0813">Transport</keyword>
<feature type="transmembrane region" description="Helical" evidence="8">
    <location>
        <begin position="210"/>
        <end position="229"/>
    </location>
</feature>
<dbReference type="Pfam" id="PF06800">
    <property type="entry name" value="Sugar_transport"/>
    <property type="match status" value="1"/>
</dbReference>
<evidence type="ECO:0000256" key="4">
    <source>
        <dbReference type="ARBA" id="ARBA00022597"/>
    </source>
</evidence>
<proteinExistence type="inferred from homology"/>
<dbReference type="PANTHER" id="PTHR16119:SF17">
    <property type="entry name" value="TRANSMEMBRANE PROTEIN 144"/>
    <property type="match status" value="1"/>
</dbReference>
<dbReference type="AlphaFoldDB" id="A0A4V3RDI2"/>
<feature type="transmembrane region" description="Helical" evidence="8">
    <location>
        <begin position="178"/>
        <end position="198"/>
    </location>
</feature>
<dbReference type="RefSeq" id="WP_004046018.1">
    <property type="nucleotide sequence ID" value="NZ_AQFR02000003.1"/>
</dbReference>
<dbReference type="Proteomes" id="UP000309117">
    <property type="component" value="Unassembled WGS sequence"/>
</dbReference>
<keyword evidence="6 8" id="KW-1133">Transmembrane helix</keyword>
<evidence type="ECO:0000256" key="1">
    <source>
        <dbReference type="ARBA" id="ARBA00004651"/>
    </source>
</evidence>
<protein>
    <submittedName>
        <fullName evidence="9">Sugar transporter</fullName>
    </submittedName>
</protein>
<comment type="subcellular location">
    <subcellularLocation>
        <location evidence="1">Cell membrane</location>
        <topology evidence="1">Multi-pass membrane protein</topology>
    </subcellularLocation>
</comment>
<sequence length="287" mass="30285">MKYVFLFLPAIGWGLMPLFVAGVKKSSIYNQIVGSVLGAFIFAAIVTAILRPAFDATTFLLAMLAGALWTIGQVGQYVGYANIGVSETMPISTGLQLIGVPLVGVIIFGEWGSPQAKLFGFLGIIALVVGVIFTSLTDEGTSEGNKKNQVSTLIILVLTTLGYISSSSIPKALKGSGVMIFLGETVGMIIAVFIYLLATKHLDALKDKKSYQVVPAGLVYAVAAISYIISVKDNGVNLAFVMSQLCVVISTLGGMIFLHEAKTKKGYIYTGIGLVLIVVGAILTSIF</sequence>
<feature type="transmembrane region" description="Helical" evidence="8">
    <location>
        <begin position="118"/>
        <end position="136"/>
    </location>
</feature>